<proteinExistence type="predicted"/>
<keyword evidence="2" id="KW-1185">Reference proteome</keyword>
<comment type="caution">
    <text evidence="1">The sequence shown here is derived from an EMBL/GenBank/DDBJ whole genome shotgun (WGS) entry which is preliminary data.</text>
</comment>
<evidence type="ECO:0000313" key="2">
    <source>
        <dbReference type="Proteomes" id="UP000831701"/>
    </source>
</evidence>
<sequence>MSQRTQRTFYTAIIESILTSCIMVWYGNSTAADQTPTESGENSREDRPGAAALSAGHLPPQTPQESLQHHQSPSSHPQHTLFTLLPSGRRNRNHTGCPPQHRDPQQTKAQAEDVLEYPLMSLVTQATFNGQSKYLSVTKTLDSVHCCLAVNDDENRFYRSRVKQSQQRGPDSPLPSHFQPAPPGGSWRGVPKTVERYNPPSSVSWVCPGVSSRMDMP</sequence>
<organism evidence="1 2">
    <name type="scientific">Scortum barcoo</name>
    <name type="common">barcoo grunter</name>
    <dbReference type="NCBI Taxonomy" id="214431"/>
    <lineage>
        <taxon>Eukaryota</taxon>
        <taxon>Metazoa</taxon>
        <taxon>Chordata</taxon>
        <taxon>Craniata</taxon>
        <taxon>Vertebrata</taxon>
        <taxon>Euteleostomi</taxon>
        <taxon>Actinopterygii</taxon>
        <taxon>Neopterygii</taxon>
        <taxon>Teleostei</taxon>
        <taxon>Neoteleostei</taxon>
        <taxon>Acanthomorphata</taxon>
        <taxon>Eupercaria</taxon>
        <taxon>Centrarchiformes</taxon>
        <taxon>Terapontoidei</taxon>
        <taxon>Terapontidae</taxon>
        <taxon>Scortum</taxon>
    </lineage>
</organism>
<dbReference type="EMBL" id="CM041531">
    <property type="protein sequence ID" value="KAI3376756.1"/>
    <property type="molecule type" value="Genomic_DNA"/>
</dbReference>
<name>A0ACB8X9X2_9TELE</name>
<reference evidence="1" key="1">
    <citation type="submission" date="2022-04" db="EMBL/GenBank/DDBJ databases">
        <title>Jade perch genome.</title>
        <authorList>
            <person name="Chao B."/>
        </authorList>
    </citation>
    <scope>NUCLEOTIDE SEQUENCE</scope>
    <source>
        <strain evidence="1">CB-2022</strain>
    </source>
</reference>
<accession>A0ACB8X9X2</accession>
<evidence type="ECO:0000313" key="1">
    <source>
        <dbReference type="EMBL" id="KAI3376756.1"/>
    </source>
</evidence>
<protein>
    <submittedName>
        <fullName evidence="1">Uncharacterized protein</fullName>
    </submittedName>
</protein>
<dbReference type="Proteomes" id="UP000831701">
    <property type="component" value="Chromosome 1"/>
</dbReference>
<gene>
    <name evidence="1" type="ORF">L3Q82_000350</name>
</gene>